<evidence type="ECO:0000313" key="2">
    <source>
        <dbReference type="EMBL" id="AFK32956.1"/>
    </source>
</evidence>
<keyword evidence="2" id="KW-0614">Plasmid</keyword>
<feature type="domain" description="Restriction endonuclease type II-like" evidence="1">
    <location>
        <begin position="17"/>
        <end position="95"/>
    </location>
</feature>
<dbReference type="InterPro" id="IPR049468">
    <property type="entry name" value="Restrct_endonuc-II-like_dom"/>
</dbReference>
<dbReference type="Gene3D" id="3.40.960.10">
    <property type="entry name" value="VSR Endonuclease"/>
    <property type="match status" value="1"/>
</dbReference>
<protein>
    <recommendedName>
        <fullName evidence="1">Restriction endonuclease type II-like domain-containing protein</fullName>
    </recommendedName>
</protein>
<dbReference type="AlphaFoldDB" id="I3RY69"/>
<sequence length="248" mass="28470">MEKHFDLKVKDGKLIGNEDIILDMQVKVLSYRLDFLVDKRLVVEIDGAAWHSSPEAIERDKNRDAALRNVGFHILRIPAKLVFNDPNAAINKVLNARKQVFDDNIHRAKERVRVAAAGGAPAGTPQQQLLQALHPKRMISAIGDVASSLEESTEKHKRYREQTEADIRRLKDPDTIAKIMHETDRHLVISLLNEFDVQALINLMNSKEPKELANRMIVEREKIIAEKKEAFDLKIRNKREDYDDEIPF</sequence>
<geneLocation type="plasmid" evidence="2">
    <name>pMOS2</name>
</geneLocation>
<proteinExistence type="predicted"/>
<reference evidence="2" key="1">
    <citation type="submission" date="2012-02" db="EMBL/GenBank/DDBJ databases">
        <title>Complete nucleotide sequence of Paracoccus marcusii OS22 plasmid pMOS2.</title>
        <authorList>
            <person name="Maj A."/>
            <person name="Bartosik D."/>
        </authorList>
    </citation>
    <scope>NUCLEOTIDE SEQUENCE</scope>
    <source>
        <strain evidence="2">OS22</strain>
        <plasmid evidence="2">pMOS2</plasmid>
    </source>
</reference>
<dbReference type="Pfam" id="PF18741">
    <property type="entry name" value="MTES_1575"/>
    <property type="match status" value="1"/>
</dbReference>
<name>I3RY69_9RHOB</name>
<dbReference type="RefSeq" id="WP_015061664.1">
    <property type="nucleotide sequence ID" value="NC_019319.1"/>
</dbReference>
<accession>I3RY69</accession>
<dbReference type="EMBL" id="JQ664550">
    <property type="protein sequence ID" value="AFK32956.1"/>
    <property type="molecule type" value="Genomic_DNA"/>
</dbReference>
<dbReference type="SUPFAM" id="SSF52980">
    <property type="entry name" value="Restriction endonuclease-like"/>
    <property type="match status" value="1"/>
</dbReference>
<dbReference type="InterPro" id="IPR011335">
    <property type="entry name" value="Restrct_endonuc-II-like"/>
</dbReference>
<organism evidence="2">
    <name type="scientific">Paracoccus marcusii</name>
    <dbReference type="NCBI Taxonomy" id="59779"/>
    <lineage>
        <taxon>Bacteria</taxon>
        <taxon>Pseudomonadati</taxon>
        <taxon>Pseudomonadota</taxon>
        <taxon>Alphaproteobacteria</taxon>
        <taxon>Rhodobacterales</taxon>
        <taxon>Paracoccaceae</taxon>
        <taxon>Paracoccus</taxon>
    </lineage>
</organism>
<evidence type="ECO:0000259" key="1">
    <source>
        <dbReference type="Pfam" id="PF18741"/>
    </source>
</evidence>